<evidence type="ECO:0000256" key="1">
    <source>
        <dbReference type="SAM" id="MobiDB-lite"/>
    </source>
</evidence>
<gene>
    <name evidence="2" type="ORF">FRACA_2700003</name>
</gene>
<dbReference type="RefSeq" id="WP_207770332.1">
    <property type="nucleotide sequence ID" value="NZ_FZMO01000191.1"/>
</dbReference>
<name>A0A2I2KSS8_9ACTN</name>
<evidence type="ECO:0000313" key="3">
    <source>
        <dbReference type="Proteomes" id="UP000234331"/>
    </source>
</evidence>
<feature type="region of interest" description="Disordered" evidence="1">
    <location>
        <begin position="392"/>
        <end position="425"/>
    </location>
</feature>
<dbReference type="EMBL" id="FZMO01000191">
    <property type="protein sequence ID" value="SNQ48717.1"/>
    <property type="molecule type" value="Genomic_DNA"/>
</dbReference>
<dbReference type="AlphaFoldDB" id="A0A2I2KSS8"/>
<protein>
    <submittedName>
        <fullName evidence="2">Uncharacterized protein</fullName>
    </submittedName>
</protein>
<dbReference type="Proteomes" id="UP000234331">
    <property type="component" value="Unassembled WGS sequence"/>
</dbReference>
<feature type="compositionally biased region" description="Low complexity" evidence="1">
    <location>
        <begin position="397"/>
        <end position="412"/>
    </location>
</feature>
<reference evidence="2 3" key="1">
    <citation type="submission" date="2017-06" db="EMBL/GenBank/DDBJ databases">
        <authorList>
            <person name="Kim H.J."/>
            <person name="Triplett B.A."/>
        </authorList>
    </citation>
    <scope>NUCLEOTIDE SEQUENCE [LARGE SCALE GENOMIC DNA]</scope>
    <source>
        <strain evidence="2">FRACA_ARgP5</strain>
    </source>
</reference>
<accession>A0A2I2KSS8</accession>
<feature type="region of interest" description="Disordered" evidence="1">
    <location>
        <begin position="45"/>
        <end position="82"/>
    </location>
</feature>
<sequence length="425" mass="44438">MIATIAAAPRPPAPERGPSEPGFWTRWWTSAAIVHQADLAHPARTSTLPRTRFDASRAASDPISDSRLGGEQAHGRRRGGGRVVGVGTPLGEWLIGLDPATRLCVAVHRPTEPNRALFDIAAYTVTAASSWELEAALGVPFGEDVHRALRAQTVTMPLGVMVGDVLVAARGADRPSIDESRAPRASDLVRVPGAPPCTYAASLARSDVLLRWEQGGLEDPSSVFRLDVVAAGEVVRDGRRELVYRLSLNGQVLAAGDDIEVPADLEVRSSNTIRGLIAMLTSPDDDLPLNTGQETVLRRRDELLSLVAENPGPFRAGERVEVLLPDGRLLTGTVAFAVPGSDGTARSYQWIPDAAWPPGGHGGPGGNVRGGFVSPALAVRASLLPAPPVLGAHPDEPLASPSGPLPSGSSLPIADLGPGVPEVGG</sequence>
<feature type="region of interest" description="Disordered" evidence="1">
    <location>
        <begin position="1"/>
        <end position="21"/>
    </location>
</feature>
<keyword evidence="3" id="KW-1185">Reference proteome</keyword>
<evidence type="ECO:0000313" key="2">
    <source>
        <dbReference type="EMBL" id="SNQ48717.1"/>
    </source>
</evidence>
<organism evidence="2 3">
    <name type="scientific">Frankia canadensis</name>
    <dbReference type="NCBI Taxonomy" id="1836972"/>
    <lineage>
        <taxon>Bacteria</taxon>
        <taxon>Bacillati</taxon>
        <taxon>Actinomycetota</taxon>
        <taxon>Actinomycetes</taxon>
        <taxon>Frankiales</taxon>
        <taxon>Frankiaceae</taxon>
        <taxon>Frankia</taxon>
    </lineage>
</organism>
<proteinExistence type="predicted"/>